<protein>
    <submittedName>
        <fullName evidence="2">Type I-E CRISPR-associated protein Cas5/CasD</fullName>
    </submittedName>
</protein>
<dbReference type="NCBIfam" id="TIGR02593">
    <property type="entry name" value="CRISPR_cas5"/>
    <property type="match status" value="1"/>
</dbReference>
<evidence type="ECO:0000313" key="2">
    <source>
        <dbReference type="EMBL" id="QIS05586.1"/>
    </source>
</evidence>
<gene>
    <name evidence="2" type="primary">cas5e</name>
    <name evidence="2" type="ORF">F5X71_27670</name>
</gene>
<organism evidence="2 3">
    <name type="scientific">Nocardia brasiliensis</name>
    <dbReference type="NCBI Taxonomy" id="37326"/>
    <lineage>
        <taxon>Bacteria</taxon>
        <taxon>Bacillati</taxon>
        <taxon>Actinomycetota</taxon>
        <taxon>Actinomycetes</taxon>
        <taxon>Mycobacteriales</taxon>
        <taxon>Nocardiaceae</taxon>
        <taxon>Nocardia</taxon>
    </lineage>
</organism>
<evidence type="ECO:0000313" key="3">
    <source>
        <dbReference type="Proteomes" id="UP000501705"/>
    </source>
</evidence>
<dbReference type="GO" id="GO:0003723">
    <property type="term" value="F:RNA binding"/>
    <property type="evidence" value="ECO:0007669"/>
    <property type="project" value="InterPro"/>
</dbReference>
<reference evidence="2 3" key="1">
    <citation type="journal article" date="2019" name="ACS Chem. Biol.">
        <title>Identification and Mobilization of a Cryptic Antibiotic Biosynthesis Gene Locus from a Human-Pathogenic Nocardia Isolate.</title>
        <authorList>
            <person name="Herisse M."/>
            <person name="Ishida K."/>
            <person name="Porter J.L."/>
            <person name="Howden B."/>
            <person name="Hertweck C."/>
            <person name="Stinear T.P."/>
            <person name="Pidot S.J."/>
        </authorList>
    </citation>
    <scope>NUCLEOTIDE SEQUENCE [LARGE SCALE GENOMIC DNA]</scope>
    <source>
        <strain evidence="2 3">AUSMDU00024985</strain>
    </source>
</reference>
<dbReference type="Proteomes" id="UP000501705">
    <property type="component" value="Chromosome"/>
</dbReference>
<proteinExistence type="predicted"/>
<dbReference type="InterPro" id="IPR010147">
    <property type="entry name" value="CRISPR-assoc_prot_CasD"/>
</dbReference>
<dbReference type="AlphaFoldDB" id="A0A6G9XXF5"/>
<keyword evidence="1" id="KW-0051">Antiviral defense</keyword>
<dbReference type="GO" id="GO:0043571">
    <property type="term" value="P:maintenance of CRISPR repeat elements"/>
    <property type="evidence" value="ECO:0007669"/>
    <property type="project" value="InterPro"/>
</dbReference>
<dbReference type="InterPro" id="IPR021124">
    <property type="entry name" value="CRISPR-assoc_prot_Cas5"/>
</dbReference>
<dbReference type="EMBL" id="CP046171">
    <property type="protein sequence ID" value="QIS05586.1"/>
    <property type="molecule type" value="Genomic_DNA"/>
</dbReference>
<name>A0A6G9XXF5_NOCBR</name>
<dbReference type="CDD" id="cd09756">
    <property type="entry name" value="Cas5_I-E"/>
    <property type="match status" value="1"/>
</dbReference>
<dbReference type="InterPro" id="IPR013422">
    <property type="entry name" value="CRISPR-assoc_prot_Cas5_N"/>
</dbReference>
<evidence type="ECO:0000256" key="1">
    <source>
        <dbReference type="ARBA" id="ARBA00023118"/>
    </source>
</evidence>
<dbReference type="RefSeq" id="WP_167464656.1">
    <property type="nucleotide sequence ID" value="NZ_CP046171.1"/>
</dbReference>
<accession>A0A6G9XXF5</accession>
<dbReference type="Pfam" id="PF09704">
    <property type="entry name" value="Cas_Cas5d"/>
    <property type="match status" value="1"/>
</dbReference>
<dbReference type="GO" id="GO:0051607">
    <property type="term" value="P:defense response to virus"/>
    <property type="evidence" value="ECO:0007669"/>
    <property type="project" value="UniProtKB-KW"/>
</dbReference>
<dbReference type="NCBIfam" id="TIGR01868">
    <property type="entry name" value="casD_Cas5e"/>
    <property type="match status" value="1"/>
</dbReference>
<sequence>MSVLQLRLAAPLQAWGHRSRFARRETLQFPTKSGVLGLIAAALGRRRTEPLEDLAALRFGVRVDQRGTMLRDFQTAVSLDETVQYPLSQRYYLADAAFLAVLEGPRDVLDGLRQALLRPAFPLYLGRRSCPVAGPLVLDQIQEATLVDTLRTTSWLAASWYRRRQPKTLHLEIFRDTIDGEHPESLGERIRDLPISFDPEQRKYEWRNIIHDTATVRNPDGNESYLHDPFAVLEGE</sequence>
<dbReference type="Gene3D" id="3.30.70.2660">
    <property type="match status" value="1"/>
</dbReference>